<feature type="region of interest" description="Disordered" evidence="3">
    <location>
        <begin position="7809"/>
        <end position="7833"/>
    </location>
</feature>
<evidence type="ECO:0000256" key="1">
    <source>
        <dbReference type="ARBA" id="ARBA00004613"/>
    </source>
</evidence>
<dbReference type="EMBL" id="AGJK01000075">
    <property type="protein sequence ID" value="EHP92136.1"/>
    <property type="molecule type" value="Genomic_DNA"/>
</dbReference>
<comment type="caution">
    <text evidence="4">The sequence shown here is derived from an EMBL/GenBank/DDBJ whole genome shotgun (WGS) entry which is preliminary data.</text>
</comment>
<feature type="non-terminal residue" evidence="4">
    <location>
        <position position="1"/>
    </location>
</feature>
<dbReference type="Pfam" id="PF00353">
    <property type="entry name" value="HemolysinCabind"/>
    <property type="match status" value="46"/>
</dbReference>
<evidence type="ECO:0000256" key="3">
    <source>
        <dbReference type="SAM" id="MobiDB-lite"/>
    </source>
</evidence>
<dbReference type="InterPro" id="IPR018511">
    <property type="entry name" value="Hemolysin-typ_Ca-bd_CS"/>
</dbReference>
<proteinExistence type="predicted"/>
<sequence>AVAAANNSRIVAEVAALAAGVSIGGVAVGASIGTGVATNLIGSEITQRVNGQDKTTKSAALLIEALSQNTTIEAGGNLSVTANSGQTIRATVAAGSVAISGGAIAVSAAGAGAGTHNRIGAIVSAAIDGDGAGDKITAGTVTVSARDTSSLSVETGAASVAASFGVFGSGSFALAVAAADNVIANNVTAAIRNLGTTGGLTTRGSVAVTATESATLTSRARAAAMSGSASAFSVSVSGGGAGTGDTVTSTTSASITNSRVTSAGDVAVSASDTTTIDSQVLGISVAGGLLALAAGGSVAKVEARPTVTAAIEGGSVSAANVSVVATALPSVNAVATGINAGTAAIGASVAEAKVAATVGASTKNVSITAGSLSVLGNLARQAGRDSATATASGSVGGLIGLNSTVTLAENSSTVSGLIDVGTVLAVSGAVAVSATSSTRQTSTASSASIGLVAAGATVSSANSATVTSARVVSLGALNAGSMTVTASGIDDNFAKGISGSGGLVSGTAASASTGMGGSTRAELGTGVTIDLTKSSDSTGLFYLSADHVGTMNGQIITDSYGALAGAGAVVNNTITHAVTAAFGTNSRVTARDILATATNTVNKPQLGQANIVGSTGGLASGAAAHSSTVLDITTRVDVGSNADLITVARAGTAGGIRLAANNSINIYDKVSLTTGGALSGAGAYSSIETRNFVAQVNIGANATLFTLGNLTLSANGGGNAYAVSNSETYGAATVASGSTTVIIRPNNAVNIGAGADITAYGDADLLVGTNKKAYDDAYDASATTDNFAGSAIPITSLAAKIRVEEINTIKIDGGATIKTAGNANLFTNRQGNSNAVARMKGTNWTTAVAGAIDSLLGGSAVTPVGDTQTGSIGTVIVDGTVVTGITRNISIVIDDMTRAPGNGAATLITGTVKLNGQKYDAAGNPIADSDNTKSFTITLPDGATSASATLPKLPITISLGFANAQSNLIKAYEEATKGLSTYKDNATLQAYYQGEVNRIKAELLADGLAEFQTTFDGRTVLIPLYKQVQAITVSPFSAGAGGIIVRADALLGSGKLDAASDTKVEITNNSVASLVITGITMPESNGGTFFNDAQIPVTSSDDFNTRRQAIITKNAASPDAAAAKAIAGGRDVNFQVLTAGGVVTKDSKSDISLKNTSGARNGNTAPAILIVGDIYAPTAVLNVATAAGGDLTITAKTTIKELKTDVGGAVAIGLTEDLRTYSVGGDPYGQIKAVLEAGSGPMTGKSASDIARALSGSQSSVIASGAVTIKAQYLNLNGLVQSGRDLYRIVIDQSVENEIQEILRNPYRTANLSTLTRDGYSASYNRQTGAIEIDEVVSTGGQINLTGVMLNTNAGVGELRALGGYAKVEVVNQLNRDVVLNRIDLSRRGIGTIDIKDLAYKTDVNGNGIADANDIAFRQTLIRQDAEGIVTRYSADLNSTGAEITKYNGSSTTQYDPKTGYRYAFTIGQGAKNTYSLTTGTSSWAGIDAFAKDPPPLSAFNKEITEKAALQPESAYYYIDASKSGYAFLGAPEYTRSAEKPKEVASWTTSTWYGKKTYYSKFQTVDYTETQATHSLQADYGIKIKFTGERTGTVSIDSQGSGRVLIAGGIKNDNGTTTITSGGTIQHLSSTAAITGSRVTLQAARGIGVGNGSNATDQALNVTTIGAGNTLKATTTAGNINLNVRTVDNELGIDKIAAGGGFDVKLVSTSGITVAGEGVVSGGSIKVIAGGRFGSEAAPIKLDGGTTARDKTDITAAGSVGIRELTGDLRLNSLTANGDVYIKVDAGNLLNVNNVSVRDDRVAAQLINGVWKDLALTTEDANLKFERTLSAYESTRERDYNAYWAYRNQQADPSRYDSSFEITLSEKTGERAYYTALFTSQAKDAGITEAGAVKTYVDNAVKALETNRTLQYRVLHEQYGRYGDVYHADLSGDYATYWAIRGTQPNSGSFDSAYTVQGNAAALAKMQAATHAAPISGDALIARVTAQIAQLETDQGTRLTEAQIAQLYTTAIEAEARGTKLSGTVLTDYVSAQIKQITDSRATDFNNLKLVFNGFDATNVTNFSAQYDQYWQMREAGDATTLQSQAYKDLDALFSGFGNHYVVKLGAAYDLYSTYLANGSTRIGSAELAALTDQFTKDAGSQTLGEAALRLATSGKVAAAEAALKATYAALHLRFGGLGNSYDASTVAAETTAVQADYEAYWSYRNQQVDPSVYNAAFAPRLAGQALIDAVSAARTAAETENLSSAAIDAARTAAQDLRSAALTAQYRSLHSFFNSLPGSYNTADTPNTNALTASRKAAPAFFIDKATADAIDAGIKRWTQEELLSAVGQGLLKETTSTIVDKQDPIIKGANIKIVTSGNVGSVSGTSLIDIGPGAAPLTPDQQIDLGAAERSDLVFLTKAPITANVIFGQSGSNGTVTRQDGANWDTSAFFDKNGKLYNGTLYIGGVTPNASAETSVSYKIISVVGNVITVDKVFGSQGVARNIDIGVSIAVTGEAPRVTAEVAFDLLKAAPTTLTVSFSNDTASNQGVLTRTDGTAWDSTYTVGSTLYIAGATANTSAASTSVYRIASVNGSVIRLEATQLFVAETGVTVNVGVRSTDGTGVSVITRASGNFLGDGFTDGMLIGVAGTFGVTTGNATTKDTSFTIKQASASTLILESGSTLKTESARSVVLFQSAKDAGNPFNQITKLLIQKRKAVVIEGTGALNVTANTQIFINTAALLTVGRVESVSGKEIRLKSSTGLLNGGAADAVNIKGGDTVLEGGDGSVGTATRVIGIDLTTGSTLAVRAARDIFVTARNGDLNLESAFSQGGNVTFVSDRGSILDGVHTDTNKIVAANVYLKAAGSIGAKGDAIEMKLTGTVRAGAMGDIVLTETETSMKVLAVTTKGDVVLAAKASILDAGDLSDPRDIDSAPVAGSGRANVSGHSVTLTALDGIGVAGDEFEIDSNVDRTTDGVVTLQSGLSNLYVLESAGDLNLASVGTDAQRTAFVTAVAGSILNGSTNYNETTGGSSNLRSGKAYLVASGSIGSETKRIVANMRTLAGDQYGGLEARSINGDIWLWNIGGLRVGGVTSDTTGLQAARGRIGIRTSSPLTIDKDIISSGDIIEQAGETGSSGDDLTVKAGVTIFSTGGSVTLNAGDNLLVEAGAVVKAKGTITLRSDFSASGTPDNTASKITLSGTFVGSSILIESGGNGDEIVLDGTFTTGQRTISGGTTAATIVEGTITRSGTIELRAGEGDNTVTMVGAYSTGALIIGAGSGSDTLVDTQVVGSDTRKAEVGADSVSIALGAGANTVGLGGTYVVTNAVQLTTLGGADIIGLTGSVDAGSFTLDAGEGDNRLTLSGAYKARNALTIRTGAGNDRIDLQGSYTAGSMEISAGTGAGRNDLTLNGIYRIAGALTIVGGSGIDTLTDSATTDITAGSLSINLGDGINTANLVGGYDIAGAMEFITGSADDVITLNGEIKAASYTLDAGGGNNKITLAGTYTVTNAITIRTGAGNDEIDLRGNYTAASMTVNAGAGDNALTLTGTYKIADAFTITAAGGSDTLTDLRVTNGVVDKASVEATSLAIDLGDGANTVTLAGMYRITAAFRLTTGSGLDIVSDHRKAGQTVTDALDLTANSITIALGDGDNEVALAGTLTAADSFSLVSGSGNDTVVDAALDGTTPLRSATLTGKTIDVNLGAGNNTLTLLGTTIATSTLALTSLGGQDRFALRGRVRAAATAIRLGSGDDRLDLAVSEIAGNTKVFGEDGADTINVDRLPSLTSRTGSATDTLDIDGGQDTDTIRIQLAGASSYRINVTDSGNPDRGVDTLTILGTDAADQFLMRRNFVALVHPNADGTYPVNAVVERINYDMSINGRVIVEGGKGDDRFAMDDNAALMTIDGGEGNDFFQVGQVFATPRDVPNGLLVEDAFETTKLSFGGYLSRGISIPAVIYGGLGDDIFQIYSNKADLRLEGEDGDDVFIVRAFATASENKIKLNAGAGNDRIEYNINAPLDIDGGSGFNKIVALGTEFADTFVVTRDGIFGAGLSIRFTNIQAVEVDGLEGDDTFYVLSTPAGVVTTLIGGLGSDTFHVAGDVSGEVVARDAKGNAAVINHTISSTDPAFNGLFVPGINASVSAADAGAVSDGGGLTLREDSGITTPDAAGSRVGTYKIAPPAPKASPLSVNDWAVVTVSAAQSSAQMRALAGNAGTVEISTDGITWADALTLRFTAILDTVSNTYVWTADRTIFVRAKSDTALEGDQNVAIGHSVISSHAEVNGTFVRNTLVKVIDNDKPGLIITESGGATSVIEGNGNKPQNRDDYTIVLNNAPLLGEEVRVTLNVSSTEVVFSDGNGNLLPRDGDGRAYLTFTLANWNQPQTVLVSSPADLKPENRFVAEITHTVTSSLNGTATEGFFKAALVGQPIVRVQVTDGNTAGVVVTPKEGGVVVTPNQTSYYDVVLTMQPKAPVTITLAGDGQTITSSADSRFKAANGTNPATITFTAADWDRAVRVTVARDPNGARTTSDLKTFSRQPHELSGIEGPLVLEGGVGPESRSLTLAIALPGENNPVVGRTIVDDGLPDFDKVTLYNDSTTAGVSGTVSATHIDGFGMSTNDVTTATSSSNTVRTFEGGVTYSGMRSVELLLGSGADTVTVTGTAIGTLTAIHAGGGADTITVTGSQGTLALFGDTTADGSRYDSTFEKQTGRGYGFRDEGTLDRDNTIVSLNDIIDASGATGLVIIDGGAGNDTITGGKGRNIIAGGTGNDTIVGGPAADTILGDSSLNLDDVRRIVTIADPFIDQPRAAGTDTIDAKGGDNVIVGDHAQIYQDGSATAGIALEGTHVVSRIVSTFTGIGGGDLITATDGNNIVIGGFGADTITAGAGNHVILGDNGEAVFDSGVLTSLRSIAGTTGDADTIKASDGDTTIIGGAGKDGIAVGKGTHVILGDTGEARFVPGTRIINGVTVPVPVLTSIKTTDDEAAVGDDDSIETGDGNVTVIGGAGADRITLGKGTQVVLGDSGSATFTNGKIATITAIATAIGGGDTITASDGDTTIIGGAGADTIDVGAGNHVILGDNGKAVFTAGALVSIESIDPEIGDNDAVTARDGNATVIGGAGADRITLGKGTQVVLGDSGAATFANGQIATITAIATAIGGGDTITASDGDTTIIGGAGADTIDVGAGNHVILGDNGRAVFTAGALVSIESIDPGIGGNDVITAKDGNVTALGGAGADRITLGKGTQVVLGDSGSATFANGKIQDITAIATEIGGNDTITAADGDTTIIGGAGSDGIDVGAGNHVILGDSGKARFSAGALVSIESIDPAIGGDDTVTAKDGNVTVIGGAGADRITLGKGTQVVLGDSGSATFVDGIIATVTSTATEIGGNDTIAATEGDTTILGGAGADTIKVGAGNHVILGDSGKAVFRNGRAQRIESITPEVGGADIITAEDGASRIIGGAGGDTITTGAGNHVILGDSGEADFTVTVTNGVTTSVLARIATTAPSIGGSDTITFGAGNNVVLGGMGGDTIRGGDKGAVILGDNGIVTFDALGLIQRALSFDTAIGGDDTITIGDGNNVVLGGTGRDTITIGDGNNVVLGDSGQADFEAGIIVEIASISPEVGDNDTIALGSGRNTVIGGAGSDSITAGLRNGVKAGTGTNVILGDTGHARITTAGLPIVVETTYDNVGGDDTITVGDGVAVILGGSGSDIIAAGNGRSTVLGDNGQATFDAQGRVLQAATTAATAGARDEITLGDGGSVVIGGVGADKIQTGSGADVILGDNGSAVFLNGVLVSIETMESTFGGGDAIVAGEGDNVVFGGVGADDITTGAGLDIILGDDGAATFAQGKLVRVSTKNESVAGDDIIRAGDGDNVVLGGSGSDTITTGIGADLVFGDNGAVDFVDGVLREALSERVGGGGRDTIVTGAGADLVLGGLGGDTIDAGKDDTDADIVFGDNGHITFDGLGRVSLTEIVDPALGGDDEILAGAGANLILGGAGSDTITTGAGADIVLGDNGSVIFAGGIRLEAKSDLSGGARDTIVTGAGADLVIGGLGGDTIDAGKLDADDDIVIGDSGHITFDELGRVIRAEATDPTGGGDDSIDVGGGNNIVIGGAGSDTITTGAGADVVLGDNGFVTFTGGIRLEAKSDPAGGARDTIRTGAGADLVIGGLGGDTIDAGKDDADDDIVFGDNGHVTFDELGRVKLAQSLDPTSGGDDSIEAGSGNNIVLGGAGSDTITTGAGADVVLGDNGSVTFAGGIRLELTSGRDGGAADTIITGAGADLVLGGLGADTIDAGKNDADADIVFGDNGHVTFDGPGRVKRAESLDFGLGDDDSIDVGGGDNIVVGGTGADRITALGGNDVVLGDDGRATFETSGRVQRAESFDLGFGGNDTIDVGTGDNVVIAGAGSDVVTALSGNDAVIGDGGYAEFEAGMRVVFVSADATGAGNDRIAVGDGDNVVLGGSGTDTITTGAGADVVLGDNGTIRFAGGIRLEIVSDRIGGASDTIVTGAGADLVLGGLGGDTIDAGQADTDADIVFGDNGHVTFDATGGVIRAESFDAGFGGNDEIKVGGGDNLVIGGTGADIVTALGGGDIVIGDNGYVVFAAGVRIEFASTDTADGGNDRIEVGDGDNLVIGGSGSDTVTTGAGGDIVLGDNGLVAYELGIRARVVSDRNGGARDVIATGAGADVVLGGLGADTIDAGRLDTDADVVFGDDGQITFDAQGRVKRAESLDPGFGDDDEIKVGGGDNLVIGGTGADVITTLGGNDIVLGDQGYALFAAGVRVEVASAETSDGGNDRIETGDGDNVVLGGSGNDTITTGAGADLVLGDDGRATFETSGRVKRAESFDLGFGGNDTINVGAGNNVVIAGAGSDVVTALGGSDAVIGDGGYAEFEAGMRVVFVSADATGAGNDRIAVGDGDNVVLGGSGTDTITTGAGADVVLGDNGTIRFACGIRLEIVSDRIGGASDTIITGAGADLVLGGLGGDTIDAGQADTDADIVFGDNGHVTFDATGGVIRAESFDAGFGGNDEIKVGGGGNLVIGGTGADIVTALGGGDIVIGDNGYAVFEAGVRIEFASTDTADGGNDRIEAGDGDNLVIGGSGSDTITTGAGADVVLGDNGLATFELGIRARVVSDRNGGARDVIATGAGADVVLGGLGADTIDAGQADTDADLVFGDDGQITFDAQGRVKRAESLDVGFGDDDEIKVGGGDNLVIGGAGSDVVTALGGNDIVLGDHGYAVFEAGVRVEFASTDTTDAGNDRIEAGDGENIVLGGSGSDTVVTGTGGDIVLGDNGLVRFERGIRAVVQSSRDGGTRDVLRSGAGADVVLGGLGADTIDAGRDDADADIVLGDDGRLTFDAQGRLKRAESLDPTFGDDVIEAGGGDNVVIGGAGTDTITALGGNDVILGDNGTALFEGGVRVAFASTDPDDGGRDVIKGGDGDNVVIGSAGSDDITTGSGADIVLGDTGVVTFENGLVREVYTTDERRGAGDVIRGGDGDNIVFGGAGRDEITTGKGADLILGDFGEASFTGGRLVRVATLNPNRGDDDTIVAGDGDNVVLGGFGSDTITAGSGADVVLGDNGLATFRTDGKRILVRTTDVEIGGTDTIAAGDGDNLVIGGVDADTITTGKGADVILGDFGSVSYDAAGLLTQVLSTDTGLGGNDTITAGDGSDTILGGFGSDTITAGDGAKTVLGDSGQLDYAAGVLTLIQTLTPTIGAADTIKLGNGRKLVLGGAGGDLIDGGSGDAVVIGDAGLVRLANGLPVHAETTDVVVSGDDTVTLGAGNGVVLGGSGADRLTVGTGQSVVLGDNGTVDFDEQARPVEITSTAPEVGSRDVIVVGDGGSGGDRRRRCRHDQHGAR</sequence>
<evidence type="ECO:0000256" key="2">
    <source>
        <dbReference type="ARBA" id="ARBA00022525"/>
    </source>
</evidence>
<protein>
    <submittedName>
        <fullName evidence="4">Hemolysin-type calcium-binding region</fullName>
    </submittedName>
</protein>
<gene>
    <name evidence="4" type="ORF">MetexDRAFT_2976</name>
</gene>
<comment type="subcellular location">
    <subcellularLocation>
        <location evidence="1">Secreted</location>
    </subcellularLocation>
</comment>
<feature type="non-terminal residue" evidence="4">
    <location>
        <position position="7833"/>
    </location>
</feature>
<dbReference type="GO" id="GO:0005509">
    <property type="term" value="F:calcium ion binding"/>
    <property type="evidence" value="ECO:0007669"/>
    <property type="project" value="InterPro"/>
</dbReference>
<organism evidence="4 5">
    <name type="scientific">Methylorubrum extorquens DSM 13060</name>
    <dbReference type="NCBI Taxonomy" id="882800"/>
    <lineage>
        <taxon>Bacteria</taxon>
        <taxon>Pseudomonadati</taxon>
        <taxon>Pseudomonadota</taxon>
        <taxon>Alphaproteobacteria</taxon>
        <taxon>Hyphomicrobiales</taxon>
        <taxon>Methylobacteriaceae</taxon>
        <taxon>Methylorubrum</taxon>
    </lineage>
</organism>
<keyword evidence="2" id="KW-0964">Secreted</keyword>
<dbReference type="PANTHER" id="PTHR38340:SF1">
    <property type="entry name" value="S-LAYER PROTEIN"/>
    <property type="match status" value="1"/>
</dbReference>
<name>H1KK14_METEX</name>
<dbReference type="PROSITE" id="PS00330">
    <property type="entry name" value="HEMOLYSIN_CALCIUM"/>
    <property type="match status" value="1"/>
</dbReference>
<dbReference type="PANTHER" id="PTHR38340">
    <property type="entry name" value="S-LAYER PROTEIN"/>
    <property type="match status" value="1"/>
</dbReference>
<dbReference type="Proteomes" id="UP000004382">
    <property type="component" value="Unassembled WGS sequence"/>
</dbReference>
<evidence type="ECO:0000313" key="5">
    <source>
        <dbReference type="Proteomes" id="UP000004382"/>
    </source>
</evidence>
<dbReference type="InterPro" id="IPR050557">
    <property type="entry name" value="RTX_toxin/Mannuronan_C5-epim"/>
</dbReference>
<dbReference type="InterPro" id="IPR001343">
    <property type="entry name" value="Hemolysn_Ca-bd"/>
</dbReference>
<dbReference type="Gene3D" id="2.160.20.160">
    <property type="match status" value="3"/>
</dbReference>
<accession>H1KK14</accession>
<dbReference type="SUPFAM" id="SSF51120">
    <property type="entry name" value="beta-Roll"/>
    <property type="match status" value="19"/>
</dbReference>
<dbReference type="InterPro" id="IPR011049">
    <property type="entry name" value="Serralysin-like_metalloprot_C"/>
</dbReference>
<dbReference type="Gene3D" id="2.150.10.10">
    <property type="entry name" value="Serralysin-like metalloprotease, C-terminal"/>
    <property type="match status" value="4"/>
</dbReference>
<dbReference type="GO" id="GO:0005576">
    <property type="term" value="C:extracellular region"/>
    <property type="evidence" value="ECO:0007669"/>
    <property type="project" value="UniProtKB-SubCell"/>
</dbReference>
<evidence type="ECO:0000313" key="4">
    <source>
        <dbReference type="EMBL" id="EHP92136.1"/>
    </source>
</evidence>
<reference evidence="4 5" key="1">
    <citation type="submission" date="2011-09" db="EMBL/GenBank/DDBJ databases">
        <title>The draft genome of Methylobacterium extorquens DSM 13060.</title>
        <authorList>
            <consortium name="US DOE Joint Genome Institute (JGI-PGF)"/>
            <person name="Lucas S."/>
            <person name="Han J."/>
            <person name="Lapidus A."/>
            <person name="Cheng J.-F."/>
            <person name="Goodwin L."/>
            <person name="Pitluck S."/>
            <person name="Peters L."/>
            <person name="Land M.L."/>
            <person name="Hauser L."/>
            <person name="Koskimaki J."/>
            <person name="Halonen O."/>
            <person name="Pirttila A."/>
            <person name="Frank C."/>
            <person name="Woyke T.J."/>
        </authorList>
    </citation>
    <scope>NUCLEOTIDE SEQUENCE [LARGE SCALE GENOMIC DNA]</scope>
    <source>
        <strain evidence="4 5">DSM 13060</strain>
    </source>
</reference>